<dbReference type="InterPro" id="IPR036291">
    <property type="entry name" value="NAD(P)-bd_dom_sf"/>
</dbReference>
<accession>A0A5C4WR94</accession>
<sequence>MPPDWPDKLPVLPSDPLHPVAATEVDHSTLFRLDGRTYAVVGAGAGIGEHVARTLVAMGAQVVCADIDETSVRAVATDLKAPHVVADVTTEDGAAALAAAIDAEIDVLDGYVDVIGQMQRKALGEFSLAEWHQDLRVNLHHAFLLGQTLAPKVARSPAGSIVHVSSVMGARAGRRSPGYGPAKAALEIWVKQLAAEYGARGVRVNAVAPGLFLSPRFVGGAGAKAEPALASRTMLGRLGQPYEVAATIAFLLSPAAGYITGVTIPVEGGSLSTDSTGLDDLPL</sequence>
<dbReference type="GO" id="GO:0016491">
    <property type="term" value="F:oxidoreductase activity"/>
    <property type="evidence" value="ECO:0007669"/>
    <property type="project" value="UniProtKB-KW"/>
</dbReference>
<dbReference type="Gene3D" id="3.40.50.720">
    <property type="entry name" value="NAD(P)-binding Rossmann-like Domain"/>
    <property type="match status" value="1"/>
</dbReference>
<dbReference type="PANTHER" id="PTHR43669:SF8">
    <property type="entry name" value="SHORT-CHAIN TYPE DEHYDROGENASE_REDUCTASE-RELATED"/>
    <property type="match status" value="1"/>
</dbReference>
<dbReference type="InterPro" id="IPR002347">
    <property type="entry name" value="SDR_fam"/>
</dbReference>
<evidence type="ECO:0000313" key="4">
    <source>
        <dbReference type="Proteomes" id="UP000313231"/>
    </source>
</evidence>
<dbReference type="Pfam" id="PF13561">
    <property type="entry name" value="adh_short_C2"/>
    <property type="match status" value="1"/>
</dbReference>
<name>A0A5C4WR94_9ACTN</name>
<evidence type="ECO:0000313" key="3">
    <source>
        <dbReference type="EMBL" id="TNM50800.1"/>
    </source>
</evidence>
<dbReference type="EMBL" id="VDMP01000008">
    <property type="protein sequence ID" value="TNM50800.1"/>
    <property type="molecule type" value="Genomic_DNA"/>
</dbReference>
<dbReference type="SUPFAM" id="SSF51735">
    <property type="entry name" value="NAD(P)-binding Rossmann-fold domains"/>
    <property type="match status" value="1"/>
</dbReference>
<dbReference type="PANTHER" id="PTHR43669">
    <property type="entry name" value="5-KETO-D-GLUCONATE 5-REDUCTASE"/>
    <property type="match status" value="1"/>
</dbReference>
<dbReference type="AlphaFoldDB" id="A0A5C4WR94"/>
<comment type="caution">
    <text evidence="3">The sequence shown here is derived from an EMBL/GenBank/DDBJ whole genome shotgun (WGS) entry which is preliminary data.</text>
</comment>
<protein>
    <submittedName>
        <fullName evidence="3">SDR family oxidoreductase</fullName>
    </submittedName>
</protein>
<dbReference type="CDD" id="cd05233">
    <property type="entry name" value="SDR_c"/>
    <property type="match status" value="1"/>
</dbReference>
<dbReference type="PRINTS" id="PR00081">
    <property type="entry name" value="GDHRDH"/>
</dbReference>
<proteinExistence type="inferred from homology"/>
<keyword evidence="2" id="KW-0560">Oxidoreductase</keyword>
<gene>
    <name evidence="3" type="ORF">FHP29_00345</name>
</gene>
<comment type="similarity">
    <text evidence="1">Belongs to the short-chain dehydrogenases/reductases (SDR) family.</text>
</comment>
<evidence type="ECO:0000256" key="1">
    <source>
        <dbReference type="ARBA" id="ARBA00006484"/>
    </source>
</evidence>
<dbReference type="Proteomes" id="UP000313231">
    <property type="component" value="Unassembled WGS sequence"/>
</dbReference>
<keyword evidence="4" id="KW-1185">Reference proteome</keyword>
<evidence type="ECO:0000256" key="2">
    <source>
        <dbReference type="ARBA" id="ARBA00023002"/>
    </source>
</evidence>
<reference evidence="3 4" key="1">
    <citation type="journal article" date="2016" name="Int. J. Syst. Evol. Microbiol.">
        <title>Nocardioides albidus sp. nov., an actinobacterium isolated from garden soil.</title>
        <authorList>
            <person name="Singh H."/>
            <person name="Du J."/>
            <person name="Trinh H."/>
            <person name="Won K."/>
            <person name="Yang J.E."/>
            <person name="Yin C."/>
            <person name="Kook M."/>
            <person name="Yi T.H."/>
        </authorList>
    </citation>
    <scope>NUCLEOTIDE SEQUENCE [LARGE SCALE GENOMIC DNA]</scope>
    <source>
        <strain evidence="3 4">CCTCC AB 2015297</strain>
    </source>
</reference>
<organism evidence="3 4">
    <name type="scientific">Nocardioides albidus</name>
    <dbReference type="NCBI Taxonomy" id="1517589"/>
    <lineage>
        <taxon>Bacteria</taxon>
        <taxon>Bacillati</taxon>
        <taxon>Actinomycetota</taxon>
        <taxon>Actinomycetes</taxon>
        <taxon>Propionibacteriales</taxon>
        <taxon>Nocardioidaceae</taxon>
        <taxon>Nocardioides</taxon>
    </lineage>
</organism>